<sequence>MKKIASSSVLYTYLMGHYLNFAALDLFIEDGAPFTVLHFKEFLGKLSILEFPVLKGYRQHFHY</sequence>
<reference evidence="1" key="1">
    <citation type="submission" date="2015-12" db="EMBL/GenBank/DDBJ databases">
        <title>Gene expression during late stages of embryo sac development: a critical building block for successful pollen-pistil interactions.</title>
        <authorList>
            <person name="Liu Y."/>
            <person name="Joly V."/>
            <person name="Sabar M."/>
            <person name="Matton D.P."/>
        </authorList>
    </citation>
    <scope>NUCLEOTIDE SEQUENCE</scope>
</reference>
<evidence type="ECO:0000313" key="1">
    <source>
        <dbReference type="EMBL" id="JAP09156.1"/>
    </source>
</evidence>
<protein>
    <submittedName>
        <fullName evidence="1">Putative ovule protein</fullName>
    </submittedName>
</protein>
<dbReference type="EMBL" id="GEDG01035534">
    <property type="protein sequence ID" value="JAP09156.1"/>
    <property type="molecule type" value="Transcribed_RNA"/>
</dbReference>
<dbReference type="AlphaFoldDB" id="A0A0V0GLR3"/>
<accession>A0A0V0GLR3</accession>
<proteinExistence type="predicted"/>
<organism evidence="1">
    <name type="scientific">Solanum chacoense</name>
    <name type="common">Chaco potato</name>
    <dbReference type="NCBI Taxonomy" id="4108"/>
    <lineage>
        <taxon>Eukaryota</taxon>
        <taxon>Viridiplantae</taxon>
        <taxon>Streptophyta</taxon>
        <taxon>Embryophyta</taxon>
        <taxon>Tracheophyta</taxon>
        <taxon>Spermatophyta</taxon>
        <taxon>Magnoliopsida</taxon>
        <taxon>eudicotyledons</taxon>
        <taxon>Gunneridae</taxon>
        <taxon>Pentapetalae</taxon>
        <taxon>asterids</taxon>
        <taxon>lamiids</taxon>
        <taxon>Solanales</taxon>
        <taxon>Solanaceae</taxon>
        <taxon>Solanoideae</taxon>
        <taxon>Solaneae</taxon>
        <taxon>Solanum</taxon>
    </lineage>
</organism>
<name>A0A0V0GLR3_SOLCH</name>